<comment type="caution">
    <text evidence="1">The sequence shown here is derived from an EMBL/GenBank/DDBJ whole genome shotgun (WGS) entry which is preliminary data.</text>
</comment>
<reference evidence="1" key="1">
    <citation type="submission" date="2020-08" db="EMBL/GenBank/DDBJ databases">
        <title>Multicomponent nature underlies the extraordinary mechanical properties of spider dragline silk.</title>
        <authorList>
            <person name="Kono N."/>
            <person name="Nakamura H."/>
            <person name="Mori M."/>
            <person name="Yoshida Y."/>
            <person name="Ohtoshi R."/>
            <person name="Malay A.D."/>
            <person name="Moran D.A.P."/>
            <person name="Tomita M."/>
            <person name="Numata K."/>
            <person name="Arakawa K."/>
        </authorList>
    </citation>
    <scope>NUCLEOTIDE SEQUENCE</scope>
</reference>
<dbReference type="Proteomes" id="UP000886998">
    <property type="component" value="Unassembled WGS sequence"/>
</dbReference>
<name>A0A8X6XN82_9ARAC</name>
<dbReference type="EMBL" id="BMAV01010544">
    <property type="protein sequence ID" value="GFY55737.1"/>
    <property type="molecule type" value="Genomic_DNA"/>
</dbReference>
<protein>
    <submittedName>
        <fullName evidence="1">Uncharacterized protein</fullName>
    </submittedName>
</protein>
<dbReference type="AlphaFoldDB" id="A0A8X6XN82"/>
<gene>
    <name evidence="1" type="ORF">TNIN_136981</name>
</gene>
<accession>A0A8X6XN82</accession>
<sequence>MGWIFPTTSNDQYRQNKILRRTTRLQVRQQYIPFRTFDDHPSTRATSQTEEFHYDDSNKRDHGRCFLFLRPWGISGHLIMMPFHLHDDMGADEVRNFELNVDSFLDLCDSQLRCCGP</sequence>
<proteinExistence type="predicted"/>
<organism evidence="1 2">
    <name type="scientific">Trichonephila inaurata madagascariensis</name>
    <dbReference type="NCBI Taxonomy" id="2747483"/>
    <lineage>
        <taxon>Eukaryota</taxon>
        <taxon>Metazoa</taxon>
        <taxon>Ecdysozoa</taxon>
        <taxon>Arthropoda</taxon>
        <taxon>Chelicerata</taxon>
        <taxon>Arachnida</taxon>
        <taxon>Araneae</taxon>
        <taxon>Araneomorphae</taxon>
        <taxon>Entelegynae</taxon>
        <taxon>Araneoidea</taxon>
        <taxon>Nephilidae</taxon>
        <taxon>Trichonephila</taxon>
        <taxon>Trichonephila inaurata</taxon>
    </lineage>
</organism>
<evidence type="ECO:0000313" key="2">
    <source>
        <dbReference type="Proteomes" id="UP000886998"/>
    </source>
</evidence>
<keyword evidence="2" id="KW-1185">Reference proteome</keyword>
<evidence type="ECO:0000313" key="1">
    <source>
        <dbReference type="EMBL" id="GFY55737.1"/>
    </source>
</evidence>